<dbReference type="RefSeq" id="WP_252168400.1">
    <property type="nucleotide sequence ID" value="NZ_CP084930.1"/>
</dbReference>
<keyword evidence="2" id="KW-1003">Cell membrane</keyword>
<sequence>METAQPPGRAPDRGLFALMLGVFLGGGLLNATVALLVPRLSTLAGLGLTEAASAQLAYYASYLLFALPAAALLVRWGAGRAMAGGLAVMAIGCALLALALLERVSAMLFLALLLVSSGVTLLQITGNGVMATMGAGATRRFTLLQAFNSLGTVLGPLLASRFLLDPGAPGGAAPPFLAGAVLFALLGAGFALRARSLPPRGDDLHPSLGAVAGLMTRSPRLMFGATAIFAYVGAEVSIAAFAVAYLTRPDRLGVDAIAAGRLVSLYWAGAMAGRFAGVVLLRRIPAARLLAGAAALALLLILVAGLATGLAGSAALLALGLANAIMFPTIFALAMPEREGEMPIASMLLCMAVVGGALVPVAAGAVADTLSVPAALLVPGLCYALIFAFARQGAGWRS</sequence>
<evidence type="ECO:0000256" key="5">
    <source>
        <dbReference type="ARBA" id="ARBA00023136"/>
    </source>
</evidence>
<dbReference type="SUPFAM" id="SSF103473">
    <property type="entry name" value="MFS general substrate transporter"/>
    <property type="match status" value="1"/>
</dbReference>
<comment type="subcellular location">
    <subcellularLocation>
        <location evidence="1">Cell inner membrane</location>
        <topology evidence="1">Multi-pass membrane protein</topology>
    </subcellularLocation>
</comment>
<dbReference type="PANTHER" id="PTHR43702:SF3">
    <property type="entry name" value="PROTEIN TSGA"/>
    <property type="match status" value="1"/>
</dbReference>
<keyword evidence="8" id="KW-1185">Reference proteome</keyword>
<feature type="transmembrane region" description="Helical" evidence="6">
    <location>
        <begin position="265"/>
        <end position="282"/>
    </location>
</feature>
<dbReference type="InterPro" id="IPR011701">
    <property type="entry name" value="MFS"/>
</dbReference>
<dbReference type="InterPro" id="IPR036259">
    <property type="entry name" value="MFS_trans_sf"/>
</dbReference>
<gene>
    <name evidence="7" type="ORF">LHA26_14215</name>
</gene>
<dbReference type="Gene3D" id="1.20.1250.20">
    <property type="entry name" value="MFS general substrate transporter like domains"/>
    <property type="match status" value="2"/>
</dbReference>
<feature type="transmembrane region" description="Helical" evidence="6">
    <location>
        <begin position="176"/>
        <end position="194"/>
    </location>
</feature>
<feature type="transmembrane region" description="Helical" evidence="6">
    <location>
        <begin position="314"/>
        <end position="335"/>
    </location>
</feature>
<reference evidence="7" key="1">
    <citation type="journal article" date="2022" name="Toxins">
        <title>Genomic Analysis of Sphingopyxis sp. USTB-05 for Biodegrading Cyanobacterial Hepatotoxins.</title>
        <authorList>
            <person name="Liu C."/>
            <person name="Xu Q."/>
            <person name="Zhao Z."/>
            <person name="Zhang H."/>
            <person name="Liu X."/>
            <person name="Yin C."/>
            <person name="Liu Y."/>
            <person name="Yan H."/>
        </authorList>
    </citation>
    <scope>NUCLEOTIDE SEQUENCE</scope>
    <source>
        <strain evidence="7">NBD5</strain>
    </source>
</reference>
<protein>
    <submittedName>
        <fullName evidence="7">MFS transporter</fullName>
    </submittedName>
</protein>
<evidence type="ECO:0000256" key="6">
    <source>
        <dbReference type="SAM" id="Phobius"/>
    </source>
</evidence>
<feature type="transmembrane region" description="Helical" evidence="6">
    <location>
        <begin position="289"/>
        <end position="308"/>
    </location>
</feature>
<dbReference type="InterPro" id="IPR050375">
    <property type="entry name" value="MFS_TsgA-like"/>
</dbReference>
<keyword evidence="3 6" id="KW-0812">Transmembrane</keyword>
<dbReference type="Proteomes" id="UP001056937">
    <property type="component" value="Chromosome 1"/>
</dbReference>
<evidence type="ECO:0000256" key="4">
    <source>
        <dbReference type="ARBA" id="ARBA00022989"/>
    </source>
</evidence>
<evidence type="ECO:0000256" key="2">
    <source>
        <dbReference type="ARBA" id="ARBA00022475"/>
    </source>
</evidence>
<name>A0ABY4XCB9_9SPHN</name>
<evidence type="ECO:0000256" key="1">
    <source>
        <dbReference type="ARBA" id="ARBA00004429"/>
    </source>
</evidence>
<feature type="transmembrane region" description="Helical" evidence="6">
    <location>
        <begin position="81"/>
        <end position="101"/>
    </location>
</feature>
<dbReference type="EMBL" id="CP084930">
    <property type="protein sequence ID" value="USI74596.1"/>
    <property type="molecule type" value="Genomic_DNA"/>
</dbReference>
<feature type="transmembrane region" description="Helical" evidence="6">
    <location>
        <begin position="107"/>
        <end position="129"/>
    </location>
</feature>
<feature type="transmembrane region" description="Helical" evidence="6">
    <location>
        <begin position="221"/>
        <end position="245"/>
    </location>
</feature>
<dbReference type="Pfam" id="PF07690">
    <property type="entry name" value="MFS_1"/>
    <property type="match status" value="1"/>
</dbReference>
<feature type="transmembrane region" description="Helical" evidence="6">
    <location>
        <begin position="56"/>
        <end position="74"/>
    </location>
</feature>
<feature type="transmembrane region" description="Helical" evidence="6">
    <location>
        <begin position="15"/>
        <end position="36"/>
    </location>
</feature>
<feature type="transmembrane region" description="Helical" evidence="6">
    <location>
        <begin position="372"/>
        <end position="390"/>
    </location>
</feature>
<evidence type="ECO:0000256" key="3">
    <source>
        <dbReference type="ARBA" id="ARBA00022692"/>
    </source>
</evidence>
<evidence type="ECO:0000313" key="7">
    <source>
        <dbReference type="EMBL" id="USI74596.1"/>
    </source>
</evidence>
<organism evidence="7 8">
    <name type="scientific">Sphingomonas morindae</name>
    <dbReference type="NCBI Taxonomy" id="1541170"/>
    <lineage>
        <taxon>Bacteria</taxon>
        <taxon>Pseudomonadati</taxon>
        <taxon>Pseudomonadota</taxon>
        <taxon>Alphaproteobacteria</taxon>
        <taxon>Sphingomonadales</taxon>
        <taxon>Sphingomonadaceae</taxon>
        <taxon>Sphingomonas</taxon>
    </lineage>
</organism>
<feature type="transmembrane region" description="Helical" evidence="6">
    <location>
        <begin position="347"/>
        <end position="366"/>
    </location>
</feature>
<evidence type="ECO:0000313" key="8">
    <source>
        <dbReference type="Proteomes" id="UP001056937"/>
    </source>
</evidence>
<accession>A0ABY4XCB9</accession>
<dbReference type="PANTHER" id="PTHR43702">
    <property type="entry name" value="L-FUCOSE-PROTON SYMPORTER"/>
    <property type="match status" value="1"/>
</dbReference>
<keyword evidence="5 6" id="KW-0472">Membrane</keyword>
<proteinExistence type="predicted"/>
<keyword evidence="4 6" id="KW-1133">Transmembrane helix</keyword>